<accession>A0ABZ2C6B0</accession>
<dbReference type="PROSITE" id="PS00211">
    <property type="entry name" value="ABC_TRANSPORTER_1"/>
    <property type="match status" value="1"/>
</dbReference>
<dbReference type="InterPro" id="IPR027417">
    <property type="entry name" value="P-loop_NTPase"/>
</dbReference>
<sequence>MSKKPALVLKGIQRTFLQAVETLEIIRGANLELFPGEIVALIGPSGSGKSTLLQTIGLLEHAQGGEILIEGKDCTKLDDQGRTLVRRQKLGFVYQFHHLLPEFSALENVVIPQMINGKSKSDAEVRAKSLLTSVGLEHRLTHRPARLSGGEQQRVAIVRALANSPAILLADEPTGNLDEKTANAVFQELIKLVREQNLAALIATHNTDLAAQMDRTVTLHEGQLVESIKKP</sequence>
<dbReference type="PANTHER" id="PTHR24220:SF689">
    <property type="entry name" value="LIPOPROTEIN-RELEASING SYSTEM ATP-BINDING PROTEIN LOLD"/>
    <property type="match status" value="1"/>
</dbReference>
<keyword evidence="3" id="KW-0547">Nucleotide-binding</keyword>
<dbReference type="InterPro" id="IPR015854">
    <property type="entry name" value="ABC_transpr_LolD-like"/>
</dbReference>
<evidence type="ECO:0000313" key="7">
    <source>
        <dbReference type="Proteomes" id="UP001330434"/>
    </source>
</evidence>
<keyword evidence="6" id="KW-0449">Lipoprotein</keyword>
<feature type="domain" description="ABC transporter" evidence="5">
    <location>
        <begin position="7"/>
        <end position="228"/>
    </location>
</feature>
<dbReference type="InterPro" id="IPR017911">
    <property type="entry name" value="MacB-like_ATP-bd"/>
</dbReference>
<dbReference type="GO" id="GO:0005524">
    <property type="term" value="F:ATP binding"/>
    <property type="evidence" value="ECO:0007669"/>
    <property type="project" value="UniProtKB-KW"/>
</dbReference>
<reference evidence="6 7" key="1">
    <citation type="journal article" date="2024" name="Environ. Microbiol.">
        <title>Novel evolutionary insights on the interactions of the Holosporales (Alphaproteobacteria) with eukaryotic hosts from comparative genomics.</title>
        <authorList>
            <person name="Giovannini M."/>
            <person name="Petroni G."/>
            <person name="Castelli M."/>
        </authorList>
    </citation>
    <scope>NUCLEOTIDE SEQUENCE [LARGE SCALE GENOMIC DNA]</scope>
    <source>
        <strain evidence="6 7">US_Bl 15I1</strain>
    </source>
</reference>
<proteinExistence type="inferred from homology"/>
<dbReference type="RefSeq" id="WP_331256389.1">
    <property type="nucleotide sequence ID" value="NZ_CP133270.1"/>
</dbReference>
<organism evidence="6 7">
    <name type="scientific">Candidatus Bealeia paramacronuclearis</name>
    <dbReference type="NCBI Taxonomy" id="1921001"/>
    <lineage>
        <taxon>Bacteria</taxon>
        <taxon>Pseudomonadati</taxon>
        <taxon>Pseudomonadota</taxon>
        <taxon>Alphaproteobacteria</taxon>
        <taxon>Holosporales</taxon>
        <taxon>Holosporaceae</taxon>
        <taxon>Candidatus Bealeia</taxon>
    </lineage>
</organism>
<dbReference type="Pfam" id="PF00005">
    <property type="entry name" value="ABC_tran"/>
    <property type="match status" value="1"/>
</dbReference>
<dbReference type="InterPro" id="IPR003439">
    <property type="entry name" value="ABC_transporter-like_ATP-bd"/>
</dbReference>
<evidence type="ECO:0000256" key="1">
    <source>
        <dbReference type="ARBA" id="ARBA00005417"/>
    </source>
</evidence>
<evidence type="ECO:0000256" key="3">
    <source>
        <dbReference type="ARBA" id="ARBA00022741"/>
    </source>
</evidence>
<gene>
    <name evidence="6" type="ORF">Bealeia1_01918</name>
</gene>
<dbReference type="InterPro" id="IPR003593">
    <property type="entry name" value="AAA+_ATPase"/>
</dbReference>
<evidence type="ECO:0000256" key="4">
    <source>
        <dbReference type="ARBA" id="ARBA00022840"/>
    </source>
</evidence>
<dbReference type="Gene3D" id="3.40.50.300">
    <property type="entry name" value="P-loop containing nucleotide triphosphate hydrolases"/>
    <property type="match status" value="1"/>
</dbReference>
<dbReference type="InterPro" id="IPR017871">
    <property type="entry name" value="ABC_transporter-like_CS"/>
</dbReference>
<dbReference type="PROSITE" id="PS50893">
    <property type="entry name" value="ABC_TRANSPORTER_2"/>
    <property type="match status" value="1"/>
</dbReference>
<evidence type="ECO:0000256" key="2">
    <source>
        <dbReference type="ARBA" id="ARBA00022448"/>
    </source>
</evidence>
<dbReference type="PANTHER" id="PTHR24220">
    <property type="entry name" value="IMPORT ATP-BINDING PROTEIN"/>
    <property type="match status" value="1"/>
</dbReference>
<comment type="similarity">
    <text evidence="1">Belongs to the ABC transporter superfamily.</text>
</comment>
<dbReference type="CDD" id="cd03255">
    <property type="entry name" value="ABC_MJ0796_LolCDE_FtsE"/>
    <property type="match status" value="1"/>
</dbReference>
<protein>
    <submittedName>
        <fullName evidence="6">Lipoprotein-releasing system ATP-binding protein LolD</fullName>
    </submittedName>
</protein>
<dbReference type="Proteomes" id="UP001330434">
    <property type="component" value="Chromosome"/>
</dbReference>
<dbReference type="SMART" id="SM00382">
    <property type="entry name" value="AAA"/>
    <property type="match status" value="1"/>
</dbReference>
<dbReference type="EMBL" id="CP133270">
    <property type="protein sequence ID" value="WVX67702.1"/>
    <property type="molecule type" value="Genomic_DNA"/>
</dbReference>
<name>A0ABZ2C6B0_9PROT</name>
<dbReference type="SUPFAM" id="SSF52540">
    <property type="entry name" value="P-loop containing nucleoside triphosphate hydrolases"/>
    <property type="match status" value="1"/>
</dbReference>
<evidence type="ECO:0000313" key="6">
    <source>
        <dbReference type="EMBL" id="WVX67702.1"/>
    </source>
</evidence>
<keyword evidence="4 6" id="KW-0067">ATP-binding</keyword>
<evidence type="ECO:0000259" key="5">
    <source>
        <dbReference type="PROSITE" id="PS50893"/>
    </source>
</evidence>
<keyword evidence="2" id="KW-0813">Transport</keyword>
<keyword evidence="7" id="KW-1185">Reference proteome</keyword>